<evidence type="ECO:0000256" key="1">
    <source>
        <dbReference type="ARBA" id="ARBA00008045"/>
    </source>
</evidence>
<proteinExistence type="inferred from homology"/>
<comment type="similarity">
    <text evidence="1">Belongs to the prefoldin subunit beta family.</text>
</comment>
<evidence type="ECO:0000256" key="3">
    <source>
        <dbReference type="SAM" id="Coils"/>
    </source>
</evidence>
<organism evidence="5 6">
    <name type="scientific">Acrasis kona</name>
    <dbReference type="NCBI Taxonomy" id="1008807"/>
    <lineage>
        <taxon>Eukaryota</taxon>
        <taxon>Discoba</taxon>
        <taxon>Heterolobosea</taxon>
        <taxon>Tetramitia</taxon>
        <taxon>Eutetramitia</taxon>
        <taxon>Acrasidae</taxon>
        <taxon>Acrasis</taxon>
    </lineage>
</organism>
<dbReference type="GO" id="GO:0051087">
    <property type="term" value="F:protein-folding chaperone binding"/>
    <property type="evidence" value="ECO:0007669"/>
    <property type="project" value="TreeGrafter"/>
</dbReference>
<dbReference type="PANTHER" id="PTHR21431:SF0">
    <property type="entry name" value="PREFOLDIN SUBUNIT 6"/>
    <property type="match status" value="1"/>
</dbReference>
<evidence type="ECO:0000313" key="5">
    <source>
        <dbReference type="EMBL" id="KAL0482981.1"/>
    </source>
</evidence>
<dbReference type="GO" id="GO:0051131">
    <property type="term" value="P:chaperone-mediated protein complex assembly"/>
    <property type="evidence" value="ECO:0007669"/>
    <property type="project" value="TreeGrafter"/>
</dbReference>
<dbReference type="PANTHER" id="PTHR21431">
    <property type="entry name" value="PREFOLDIN SUBUNIT 6"/>
    <property type="match status" value="1"/>
</dbReference>
<dbReference type="Pfam" id="PF01920">
    <property type="entry name" value="Prefoldin_2"/>
    <property type="match status" value="1"/>
</dbReference>
<keyword evidence="6" id="KW-1185">Reference proteome</keyword>
<comment type="caution">
    <text evidence="5">The sequence shown here is derived from an EMBL/GenBank/DDBJ whole genome shotgun (WGS) entry which is preliminary data.</text>
</comment>
<dbReference type="EMBL" id="JAOPGA020000920">
    <property type="protein sequence ID" value="KAL0482981.1"/>
    <property type="molecule type" value="Genomic_DNA"/>
</dbReference>
<feature type="coiled-coil region" evidence="3">
    <location>
        <begin position="6"/>
        <end position="33"/>
    </location>
</feature>
<sequence>MAQAHIQRAYMEFEEARRKLQEISVQQQKLQKHQATVLAQLHENETVQAEFNLIKDDTEVYKMIGPTLVKQDAVEAKSNIDKRINYFKKEQSRIEQSNKDYEKQKEELQKKALGIQKWLSENQENIRKLQQ</sequence>
<dbReference type="CDD" id="cd23161">
    <property type="entry name" value="Prefoldin_6"/>
    <property type="match status" value="1"/>
</dbReference>
<protein>
    <submittedName>
        <fullName evidence="5">Prefoldin subunit 6</fullName>
    </submittedName>
</protein>
<dbReference type="AlphaFoldDB" id="A0AAW2YZP4"/>
<keyword evidence="3" id="KW-0175">Coiled coil</keyword>
<dbReference type="Gene3D" id="1.10.287.370">
    <property type="match status" value="1"/>
</dbReference>
<dbReference type="EMBL" id="JAOPGA020000836">
    <property type="protein sequence ID" value="KAL0482255.1"/>
    <property type="molecule type" value="Genomic_DNA"/>
</dbReference>
<name>A0AAW2YZP4_9EUKA</name>
<evidence type="ECO:0000313" key="4">
    <source>
        <dbReference type="EMBL" id="KAL0482255.1"/>
    </source>
</evidence>
<accession>A0AAW2YZP4</accession>
<dbReference type="GO" id="GO:0006457">
    <property type="term" value="P:protein folding"/>
    <property type="evidence" value="ECO:0007669"/>
    <property type="project" value="InterPro"/>
</dbReference>
<dbReference type="SUPFAM" id="SSF46579">
    <property type="entry name" value="Prefoldin"/>
    <property type="match status" value="1"/>
</dbReference>
<dbReference type="InterPro" id="IPR009053">
    <property type="entry name" value="Prefoldin"/>
</dbReference>
<keyword evidence="2" id="KW-0143">Chaperone</keyword>
<dbReference type="GO" id="GO:0051082">
    <property type="term" value="F:unfolded protein binding"/>
    <property type="evidence" value="ECO:0007669"/>
    <property type="project" value="InterPro"/>
</dbReference>
<dbReference type="GO" id="GO:0016272">
    <property type="term" value="C:prefoldin complex"/>
    <property type="evidence" value="ECO:0007669"/>
    <property type="project" value="InterPro"/>
</dbReference>
<dbReference type="GO" id="GO:0005737">
    <property type="term" value="C:cytoplasm"/>
    <property type="evidence" value="ECO:0007669"/>
    <property type="project" value="TreeGrafter"/>
</dbReference>
<gene>
    <name evidence="4" type="ORF">AKO1_011146</name>
    <name evidence="5" type="ORF">AKO1_015028</name>
</gene>
<dbReference type="InterPro" id="IPR002777">
    <property type="entry name" value="PFD_beta-like"/>
</dbReference>
<evidence type="ECO:0000313" key="6">
    <source>
        <dbReference type="Proteomes" id="UP001431209"/>
    </source>
</evidence>
<reference evidence="5 6" key="1">
    <citation type="submission" date="2024-03" db="EMBL/GenBank/DDBJ databases">
        <title>The Acrasis kona genome and developmental transcriptomes reveal deep origins of eukaryotic multicellular pathways.</title>
        <authorList>
            <person name="Sheikh S."/>
            <person name="Fu C.-J."/>
            <person name="Brown M.W."/>
            <person name="Baldauf S.L."/>
        </authorList>
    </citation>
    <scope>NUCLEOTIDE SEQUENCE [LARGE SCALE GENOMIC DNA]</scope>
    <source>
        <strain evidence="5 6">ATCC MYA-3509</strain>
    </source>
</reference>
<dbReference type="Proteomes" id="UP001431209">
    <property type="component" value="Unassembled WGS sequence"/>
</dbReference>
<evidence type="ECO:0000256" key="2">
    <source>
        <dbReference type="ARBA" id="ARBA00023186"/>
    </source>
</evidence>